<evidence type="ECO:0000256" key="7">
    <source>
        <dbReference type="SAM" id="Phobius"/>
    </source>
</evidence>
<dbReference type="GeneID" id="33194234"/>
<dbReference type="KEGG" id="vg:33194234"/>
<feature type="region of interest" description="Disordered" evidence="6">
    <location>
        <begin position="103"/>
        <end position="127"/>
    </location>
</feature>
<feature type="compositionally biased region" description="Basic and acidic residues" evidence="6">
    <location>
        <begin position="103"/>
        <end position="114"/>
    </location>
</feature>
<dbReference type="InterPro" id="IPR002493">
    <property type="entry name" value="Herpes_UL25"/>
</dbReference>
<dbReference type="GO" id="GO:0019072">
    <property type="term" value="P:viral genome packaging"/>
    <property type="evidence" value="ECO:0007669"/>
    <property type="project" value="InterPro"/>
</dbReference>
<dbReference type="Proteomes" id="UP000214863">
    <property type="component" value="Segment"/>
</dbReference>
<evidence type="ECO:0000313" key="8">
    <source>
        <dbReference type="EMBL" id="ARW78082.1"/>
    </source>
</evidence>
<keyword evidence="1" id="KW-0167">Capsid protein</keyword>
<keyword evidence="5" id="KW-0231">Viral genome packaging</keyword>
<dbReference type="EMBL" id="KY965444">
    <property type="protein sequence ID" value="ARW78082.1"/>
    <property type="molecule type" value="Genomic_DNA"/>
</dbReference>
<keyword evidence="3" id="KW-1188">Viral release from host cell</keyword>
<name>A0A1Z1NEE0_9GAMA</name>
<proteinExistence type="inferred from homology"/>
<evidence type="ECO:0000256" key="6">
    <source>
        <dbReference type="SAM" id="MobiDB-lite"/>
    </source>
</evidence>
<dbReference type="Pfam" id="PF01499">
    <property type="entry name" value="Herpes_UL25"/>
    <property type="match status" value="1"/>
</dbReference>
<evidence type="ECO:0000256" key="2">
    <source>
        <dbReference type="ARBA" id="ARBA00022562"/>
    </source>
</evidence>
<evidence type="ECO:0000256" key="5">
    <source>
        <dbReference type="ARBA" id="ARBA00023219"/>
    </source>
</evidence>
<dbReference type="HAMAP" id="MF_04025">
    <property type="entry name" value="HSV_CVC2"/>
    <property type="match status" value="1"/>
</dbReference>
<accession>A0A1Z1NEE0</accession>
<keyword evidence="7" id="KW-0812">Transmembrane</keyword>
<evidence type="ECO:0000256" key="3">
    <source>
        <dbReference type="ARBA" id="ARBA00022612"/>
    </source>
</evidence>
<sequence>MRSQGPCAKTAAHAWSPIETFWAPRSSNVMYVNADHLSEVMRLARLQRALNVARGVQGVTANLVCRELHQLATTRLAESSEILKDLDTLEKVVGDLVSGESRENEKFKKRRDGDAVDFPQDDPRGRAEDASDFLYITIAQGDPGFNVTGEFQQEFLNNMYMNTSQWLPAFGPWYHGLAAAAMQRRVFPRELRGDANFKNSVSLKLMREVVGTALRATADVYADLRHLSDTQAALCLLNAHFCLRTAHPLPQTLEDLVSSLEGKMEVLINDLKGPGPAGGNFDFTYTRPQQRETLAPLNKSTSYDREFFAGHKIYQVLVEHGTLRQTPASPSAPHALPVPDYSYIIATRVFGENVPPFLNFQWNLRVGIAALEVLVLVYLVLEMAKLSPTGQRRLHLDVLLGPAFDPKPPQRHCKDSGLVTQPCVLKRGEVFSFLAKNYMLPLLSFMPLMPVSGLFPGVVLLALEAADVRHMKAGQPYINLTGKKFNDILDIIAQRLLIRDSAALASAAASLRLRVEDGLSFLLSRTSPLTLANEIIQTHFGGYDSYDRLYFLVLGFLPATMAVV</sequence>
<reference evidence="8" key="1">
    <citation type="submission" date="2017-04" db="EMBL/GenBank/DDBJ databases">
        <title>Genome sequence of delphinid gammaherpesvirus 1 from an Atlantic bottlenose dolphin (Tursiops truncatus).</title>
        <authorList>
            <person name="Davison A.J."/>
            <person name="Subramaniam K."/>
            <person name="Kerr K."/>
            <person name="Jacob J.J."/>
            <person name="Landrau-Giovannetti N."/>
            <person name="Waltzek T.B."/>
        </authorList>
    </citation>
    <scope>NUCLEOTIDE SEQUENCE [LARGE SCALE GENOMIC DNA]</scope>
    <source>
        <strain evidence="8">Sarasota</strain>
    </source>
</reference>
<keyword evidence="9" id="KW-1185">Reference proteome</keyword>
<evidence type="ECO:0000256" key="4">
    <source>
        <dbReference type="ARBA" id="ARBA00022844"/>
    </source>
</evidence>
<dbReference type="RefSeq" id="YP_009388520.1">
    <property type="nucleotide sequence ID" value="NC_035117.1"/>
</dbReference>
<evidence type="ECO:0000313" key="9">
    <source>
        <dbReference type="Proteomes" id="UP000214863"/>
    </source>
</evidence>
<keyword evidence="4" id="KW-0946">Virion</keyword>
<organism evidence="8">
    <name type="scientific">Common bottlenose dolphin gammaherpesvirus 1 strain Sarasota</name>
    <dbReference type="NCBI Taxonomy" id="2022783"/>
    <lineage>
        <taxon>Viruses</taxon>
        <taxon>Duplodnaviria</taxon>
        <taxon>Heunggongvirae</taxon>
        <taxon>Peploviricota</taxon>
        <taxon>Herviviricetes</taxon>
        <taxon>Herpesvirales</taxon>
        <taxon>Orthoherpesviridae</taxon>
        <taxon>Gammaherpesvirinae</taxon>
        <taxon>Bossavirus</taxon>
        <taxon>Bossavirus delphinidgamma1</taxon>
        <taxon>Delphinid gammaherpesvirus 1</taxon>
    </lineage>
</organism>
<keyword evidence="7" id="KW-1133">Transmembrane helix</keyword>
<evidence type="ECO:0000256" key="1">
    <source>
        <dbReference type="ARBA" id="ARBA00022561"/>
    </source>
</evidence>
<keyword evidence="2" id="KW-1048">Host nucleus</keyword>
<feature type="transmembrane region" description="Helical" evidence="7">
    <location>
        <begin position="438"/>
        <end position="463"/>
    </location>
</feature>
<dbReference type="OrthoDB" id="4434at10239"/>
<protein>
    <submittedName>
        <fullName evidence="8">DNA packaging tegument protein UL25</fullName>
    </submittedName>
</protein>
<dbReference type="GO" id="GO:0019028">
    <property type="term" value="C:viral capsid"/>
    <property type="evidence" value="ECO:0007669"/>
    <property type="project" value="UniProtKB-KW"/>
</dbReference>
<gene>
    <name evidence="8" type="primary">ORF19</name>
</gene>
<keyword evidence="7" id="KW-0472">Membrane</keyword>